<protein>
    <recommendedName>
        <fullName evidence="3">Tip attachment protein J domain-containing protein</fullName>
    </recommendedName>
</protein>
<dbReference type="OrthoDB" id="1771967at2"/>
<reference evidence="1 2" key="1">
    <citation type="journal article" date="2016" name="Appl. Environ. Microbiol.">
        <title>Function and Phylogeny of Bacterial Butyryl Coenzyme A:Acetate Transferases and Their Diversity in the Proximal Colon of Swine.</title>
        <authorList>
            <person name="Trachsel J."/>
            <person name="Bayles D.O."/>
            <person name="Looft T."/>
            <person name="Levine U.Y."/>
            <person name="Allen H.K."/>
        </authorList>
    </citation>
    <scope>NUCLEOTIDE SEQUENCE [LARGE SCALE GENOMIC DNA]</scope>
    <source>
        <strain evidence="1 2">68-3-10</strain>
    </source>
</reference>
<gene>
    <name evidence="1" type="ORF">BHK98_02495</name>
</gene>
<accession>A0A1Q9JFL9</accession>
<sequence>MNWKNGFSASYYGYYIDPASWREKERFEITGGTITRSEGGLKDSADIECKSYEQGKERYIRIYLDAWQNGSASHVPLFTGLATSPKQDIDGYFETGTLECYSVLKPAADVLLERGYYVPSGVNGAEVVKDLLSVSPAPIFISGASPGISKSIIAEDGETRLSMAEKVLSVIGWRMRITGNGTIEICPEAATEAAQFDPIDQDVIEPTISVDYDWYSCPNVFRAVQDDLSSVARDDSPDSPLSTVNRGREVWAEETSCDFNTGESISEYALRSLHELQSIAMTAAYDRRYHPDILVGDVVRLRYPVQGLDGLFQITSQRIELGYGAKTSEEVKKI</sequence>
<dbReference type="RefSeq" id="WP_075712040.1">
    <property type="nucleotide sequence ID" value="NZ_MJIE01000001.1"/>
</dbReference>
<evidence type="ECO:0000313" key="1">
    <source>
        <dbReference type="EMBL" id="OLR55032.1"/>
    </source>
</evidence>
<proteinExistence type="predicted"/>
<comment type="caution">
    <text evidence="1">The sequence shown here is derived from an EMBL/GenBank/DDBJ whole genome shotgun (WGS) entry which is preliminary data.</text>
</comment>
<dbReference type="STRING" id="1261640.BHK98_02495"/>
<name>A0A1Q9JFL9_9FIRM</name>
<dbReference type="AlphaFoldDB" id="A0A1Q9JFL9"/>
<dbReference type="EMBL" id="MJIE01000001">
    <property type="protein sequence ID" value="OLR55032.1"/>
    <property type="molecule type" value="Genomic_DNA"/>
</dbReference>
<evidence type="ECO:0008006" key="3">
    <source>
        <dbReference type="Google" id="ProtNLM"/>
    </source>
</evidence>
<evidence type="ECO:0000313" key="2">
    <source>
        <dbReference type="Proteomes" id="UP000187404"/>
    </source>
</evidence>
<dbReference type="Proteomes" id="UP000187404">
    <property type="component" value="Unassembled WGS sequence"/>
</dbReference>
<keyword evidence="2" id="KW-1185">Reference proteome</keyword>
<organism evidence="1 2">
    <name type="scientific">Hornefia porci</name>
    <dbReference type="NCBI Taxonomy" id="2652292"/>
    <lineage>
        <taxon>Bacteria</taxon>
        <taxon>Bacillati</taxon>
        <taxon>Bacillota</taxon>
        <taxon>Clostridia</taxon>
        <taxon>Peptostreptococcales</taxon>
        <taxon>Anaerovoracaceae</taxon>
        <taxon>Hornefia</taxon>
    </lineage>
</organism>
<dbReference type="SUPFAM" id="SSF69279">
    <property type="entry name" value="Phage tail proteins"/>
    <property type="match status" value="1"/>
</dbReference>